<evidence type="ECO:0000313" key="1">
    <source>
        <dbReference type="EMBL" id="KKL23058.1"/>
    </source>
</evidence>
<accession>A0A0F9EGE8</accession>
<dbReference type="EMBL" id="LAZR01037115">
    <property type="protein sequence ID" value="KKL23058.1"/>
    <property type="molecule type" value="Genomic_DNA"/>
</dbReference>
<gene>
    <name evidence="1" type="ORF">LCGC14_2429200</name>
</gene>
<sequence>MECNRTSTGGNRIVEERSTMRFQERQRLRAADRIRRKPPSVRTMERWMSDGIAKATDGCSVEPDGQCPHGKDSWLLELGYI</sequence>
<comment type="caution">
    <text evidence="1">The sequence shown here is derived from an EMBL/GenBank/DDBJ whole genome shotgun (WGS) entry which is preliminary data.</text>
</comment>
<proteinExistence type="predicted"/>
<protein>
    <submittedName>
        <fullName evidence="1">Uncharacterized protein</fullName>
    </submittedName>
</protein>
<organism evidence="1">
    <name type="scientific">marine sediment metagenome</name>
    <dbReference type="NCBI Taxonomy" id="412755"/>
    <lineage>
        <taxon>unclassified sequences</taxon>
        <taxon>metagenomes</taxon>
        <taxon>ecological metagenomes</taxon>
    </lineage>
</organism>
<dbReference type="AlphaFoldDB" id="A0A0F9EGE8"/>
<name>A0A0F9EGE8_9ZZZZ</name>
<reference evidence="1" key="1">
    <citation type="journal article" date="2015" name="Nature">
        <title>Complex archaea that bridge the gap between prokaryotes and eukaryotes.</title>
        <authorList>
            <person name="Spang A."/>
            <person name="Saw J.H."/>
            <person name="Jorgensen S.L."/>
            <person name="Zaremba-Niedzwiedzka K."/>
            <person name="Martijn J."/>
            <person name="Lind A.E."/>
            <person name="van Eijk R."/>
            <person name="Schleper C."/>
            <person name="Guy L."/>
            <person name="Ettema T.J."/>
        </authorList>
    </citation>
    <scope>NUCLEOTIDE SEQUENCE</scope>
</reference>